<evidence type="ECO:0000313" key="1">
    <source>
        <dbReference type="EMBL" id="RBP72715.1"/>
    </source>
</evidence>
<dbReference type="AlphaFoldDB" id="A0A366IMB5"/>
<dbReference type="InterPro" id="IPR007362">
    <property type="entry name" value="DUF429"/>
</dbReference>
<dbReference type="Pfam" id="PF04250">
    <property type="entry name" value="DUF429"/>
    <property type="match status" value="1"/>
</dbReference>
<keyword evidence="2" id="KW-1185">Reference proteome</keyword>
<gene>
    <name evidence="1" type="ORF">DFO65_1036</name>
</gene>
<dbReference type="RefSeq" id="WP_113903224.1">
    <property type="nucleotide sequence ID" value="NZ_QNSB01000003.1"/>
</dbReference>
<dbReference type="Proteomes" id="UP000253509">
    <property type="component" value="Unassembled WGS sequence"/>
</dbReference>
<comment type="caution">
    <text evidence="1">The sequence shown here is derived from an EMBL/GenBank/DDBJ whole genome shotgun (WGS) entry which is preliminary data.</text>
</comment>
<accession>A0A366IMB5</accession>
<evidence type="ECO:0000313" key="2">
    <source>
        <dbReference type="Proteomes" id="UP000253509"/>
    </source>
</evidence>
<proteinExistence type="predicted"/>
<organism evidence="1 2">
    <name type="scientific">Brevibacterium celere</name>
    <dbReference type="NCBI Taxonomy" id="225845"/>
    <lineage>
        <taxon>Bacteria</taxon>
        <taxon>Bacillati</taxon>
        <taxon>Actinomycetota</taxon>
        <taxon>Actinomycetes</taxon>
        <taxon>Micrococcales</taxon>
        <taxon>Brevibacteriaceae</taxon>
        <taxon>Brevibacterium</taxon>
    </lineage>
</organism>
<dbReference type="EMBL" id="QNSB01000003">
    <property type="protein sequence ID" value="RBP72715.1"/>
    <property type="molecule type" value="Genomic_DNA"/>
</dbReference>
<protein>
    <submittedName>
        <fullName evidence="1">Uncharacterized protein DUF429</fullName>
    </submittedName>
</protein>
<sequence length="212" mass="22837">MTFAGIDLAAEADRTGLAILGEVGSSCVIERVHVGVDDDAIVAEFLAAECVGVDMPLGWPVSFVDFVTAHTNGTLPRPESSGREWRKSLAMRTTDLVVRRRTGSTPLSVSTDRIARAAMRSARVEARLRDAVVPVARDGSDRIVEVCPAAGLKCWSMVNRGYKGSANLIRRSELVVRAAATGGCEPPPEDLRDVTRREGWIWLPRPGGTARA</sequence>
<reference evidence="1 2" key="1">
    <citation type="submission" date="2018-06" db="EMBL/GenBank/DDBJ databases">
        <title>Freshwater and sediment microbial communities from various areas in North America, analyzing microbe dynamics in response to fracking.</title>
        <authorList>
            <person name="Lamendella R."/>
        </authorList>
    </citation>
    <scope>NUCLEOTIDE SEQUENCE [LARGE SCALE GENOMIC DNA]</scope>
    <source>
        <strain evidence="1 2">3b_TX</strain>
    </source>
</reference>
<name>A0A366IMB5_9MICO</name>